<reference evidence="1 2" key="1">
    <citation type="submission" date="2018-07" db="EMBL/GenBank/DDBJ databases">
        <title>Genome sequences of Haloplanus sp. CBA1112.</title>
        <authorList>
            <person name="Kim Y.B."/>
            <person name="Roh S.W."/>
        </authorList>
    </citation>
    <scope>NUCLEOTIDE SEQUENCE [LARGE SCALE GENOMIC DNA]</scope>
    <source>
        <strain evidence="1 2">CBA1112</strain>
    </source>
</reference>
<evidence type="ECO:0000313" key="1">
    <source>
        <dbReference type="EMBL" id="AXG08644.1"/>
    </source>
</evidence>
<dbReference type="RefSeq" id="WP_114604920.1">
    <property type="nucleotide sequence ID" value="NZ_CP031148.1"/>
</dbReference>
<protein>
    <submittedName>
        <fullName evidence="1">Uncharacterized protein</fullName>
    </submittedName>
</protein>
<accession>A0A345E8X2</accession>
<proteinExistence type="predicted"/>
<evidence type="ECO:0000313" key="2">
    <source>
        <dbReference type="Proteomes" id="UP000252985"/>
    </source>
</evidence>
<name>A0A345E8X2_9EURY</name>
<sequence>MSSWPLTEQSLARTYQSSYDDAYESILDYRRVQSYRQTHPDASNYHVSKALELPRGRVRAWMDGAKPDALSAVKRAEELDWFDADATDPSDPLLGAFVRLLAGIYAGGSIRTSGWTPHWTSDGPIDEIRRSLRTLGIEYRRIHIHDSQRATELVPSSDGSLLGRSLFVLGAPIEDKNKSSVDQLPEYLFELPHLIQRTFVYIYLTYRQSGNQRTISIQENRSKSYHNSLADLITEVVTDSNSVTVGENGIYVSASAREELSL</sequence>
<gene>
    <name evidence="1" type="ORF">DU484_01560</name>
</gene>
<dbReference type="GeneID" id="37285624"/>
<dbReference type="Proteomes" id="UP000252985">
    <property type="component" value="Chromosome"/>
</dbReference>
<dbReference type="KEGG" id="haq:DU484_01560"/>
<dbReference type="AlphaFoldDB" id="A0A345E8X2"/>
<organism evidence="1 2">
    <name type="scientific">Haloplanus rubicundus</name>
    <dbReference type="NCBI Taxonomy" id="1547898"/>
    <lineage>
        <taxon>Archaea</taxon>
        <taxon>Methanobacteriati</taxon>
        <taxon>Methanobacteriota</taxon>
        <taxon>Stenosarchaea group</taxon>
        <taxon>Halobacteria</taxon>
        <taxon>Halobacteriales</taxon>
        <taxon>Haloferacaceae</taxon>
        <taxon>Haloplanus</taxon>
    </lineage>
</organism>
<dbReference type="EMBL" id="CP031148">
    <property type="protein sequence ID" value="AXG08644.1"/>
    <property type="molecule type" value="Genomic_DNA"/>
</dbReference>